<evidence type="ECO:0000256" key="7">
    <source>
        <dbReference type="ARBA" id="ARBA00022519"/>
    </source>
</evidence>
<dbReference type="InterPro" id="IPR000185">
    <property type="entry name" value="SecA"/>
</dbReference>
<feature type="binding site" evidence="16">
    <location>
        <begin position="105"/>
        <end position="109"/>
    </location>
    <ligand>
        <name>ATP</name>
        <dbReference type="ChEBI" id="CHEBI:30616"/>
    </ligand>
</feature>
<evidence type="ECO:0000259" key="19">
    <source>
        <dbReference type="PROSITE" id="PS51194"/>
    </source>
</evidence>
<keyword evidence="12 16" id="KW-0653">Protein transport</keyword>
<comment type="subcellular location">
    <subcellularLocation>
        <location evidence="16">Cell membrane</location>
        <topology evidence="16">Peripheral membrane protein</topology>
        <orientation evidence="16">Cytoplasmic side</orientation>
    </subcellularLocation>
    <subcellularLocation>
        <location evidence="16">Cytoplasm</location>
    </subcellularLocation>
    <subcellularLocation>
        <location evidence="2">Membrane</location>
        <topology evidence="2">Peripheral membrane protein</topology>
    </subcellularLocation>
    <text evidence="16">Distribution is 50-50.</text>
</comment>
<evidence type="ECO:0000256" key="14">
    <source>
        <dbReference type="ARBA" id="ARBA00023010"/>
    </source>
</evidence>
<evidence type="ECO:0000259" key="18">
    <source>
        <dbReference type="PROSITE" id="PS51192"/>
    </source>
</evidence>
<dbReference type="PROSITE" id="PS51196">
    <property type="entry name" value="SECA_MOTOR_DEAD"/>
    <property type="match status" value="1"/>
</dbReference>
<dbReference type="HAMAP" id="MF_01382">
    <property type="entry name" value="SecA"/>
    <property type="match status" value="1"/>
</dbReference>
<dbReference type="SUPFAM" id="SSF81767">
    <property type="entry name" value="Pre-protein crosslinking domain of SecA"/>
    <property type="match status" value="1"/>
</dbReference>
<feature type="binding site" evidence="16">
    <location>
        <position position="87"/>
    </location>
    <ligand>
        <name>ATP</name>
        <dbReference type="ChEBI" id="CHEBI:30616"/>
    </ligand>
</feature>
<dbReference type="InterPro" id="IPR036266">
    <property type="entry name" value="SecA_Wing/Scaffold_sf"/>
</dbReference>
<feature type="domain" description="SecA family profile" evidence="20">
    <location>
        <begin position="3"/>
        <end position="636"/>
    </location>
</feature>
<evidence type="ECO:0000256" key="10">
    <source>
        <dbReference type="ARBA" id="ARBA00022833"/>
    </source>
</evidence>
<keyword evidence="5 16" id="KW-1003">Cell membrane</keyword>
<dbReference type="InterPro" id="IPR004027">
    <property type="entry name" value="SEC_C_motif"/>
</dbReference>
<dbReference type="PROSITE" id="PS01312">
    <property type="entry name" value="SECA"/>
    <property type="match status" value="1"/>
</dbReference>
<keyword evidence="6 16" id="KW-0963">Cytoplasm</keyword>
<comment type="subunit">
    <text evidence="16">Monomer and homodimer. Part of the essential Sec protein translocation apparatus which comprises SecA, SecYEG and auxiliary proteins SecDF-YajC and YidC.</text>
</comment>
<keyword evidence="8" id="KW-0479">Metal-binding</keyword>
<keyword evidence="15 16" id="KW-0472">Membrane</keyword>
<dbReference type="Gene3D" id="1.10.3060.10">
    <property type="entry name" value="Helical scaffold and wing domains of SecA"/>
    <property type="match status" value="1"/>
</dbReference>
<evidence type="ECO:0000256" key="16">
    <source>
        <dbReference type="HAMAP-Rule" id="MF_01382"/>
    </source>
</evidence>
<dbReference type="InterPro" id="IPR036670">
    <property type="entry name" value="SecA_X-link_sf"/>
</dbReference>
<dbReference type="InterPro" id="IPR044722">
    <property type="entry name" value="SecA_SF2_C"/>
</dbReference>
<keyword evidence="4 16" id="KW-0813">Transport</keyword>
<evidence type="ECO:0000256" key="12">
    <source>
        <dbReference type="ARBA" id="ARBA00022927"/>
    </source>
</evidence>
<comment type="similarity">
    <text evidence="3 16 17">Belongs to the SecA family.</text>
</comment>
<dbReference type="InterPro" id="IPR027417">
    <property type="entry name" value="P-loop_NTPase"/>
</dbReference>
<dbReference type="RefSeq" id="WP_281929410.1">
    <property type="nucleotide sequence ID" value="NZ_AP027142.1"/>
</dbReference>
<proteinExistence type="inferred from homology"/>
<evidence type="ECO:0000313" key="21">
    <source>
        <dbReference type="EMBL" id="BDV35901.1"/>
    </source>
</evidence>
<dbReference type="InterPro" id="IPR011130">
    <property type="entry name" value="SecA_preprotein_X-link_dom"/>
</dbReference>
<dbReference type="PROSITE" id="PS51194">
    <property type="entry name" value="HELICASE_CTER"/>
    <property type="match status" value="1"/>
</dbReference>
<keyword evidence="7" id="KW-0997">Cell inner membrane</keyword>
<dbReference type="Pfam" id="PF01043">
    <property type="entry name" value="SecA_PP_bind"/>
    <property type="match status" value="1"/>
</dbReference>
<dbReference type="Pfam" id="PF02810">
    <property type="entry name" value="SEC-C"/>
    <property type="match status" value="1"/>
</dbReference>
<evidence type="ECO:0000256" key="15">
    <source>
        <dbReference type="ARBA" id="ARBA00023136"/>
    </source>
</evidence>
<evidence type="ECO:0000256" key="17">
    <source>
        <dbReference type="RuleBase" id="RU003874"/>
    </source>
</evidence>
<dbReference type="SMART" id="SM00957">
    <property type="entry name" value="SecA_DEAD"/>
    <property type="match status" value="1"/>
</dbReference>
<comment type="catalytic activity">
    <reaction evidence="16">
        <text>ATP + H2O + cellular proteinSide 1 = ADP + phosphate + cellular proteinSide 2.</text>
        <dbReference type="EC" id="7.4.2.8"/>
    </reaction>
</comment>
<dbReference type="NCBIfam" id="NF009538">
    <property type="entry name" value="PRK12904.1"/>
    <property type="match status" value="1"/>
</dbReference>
<dbReference type="CDD" id="cd18803">
    <property type="entry name" value="SF2_C_secA"/>
    <property type="match status" value="1"/>
</dbReference>
<reference evidence="21 22" key="1">
    <citation type="journal article" date="2023" name="Int. J. Syst. Evol. Microbiol.">
        <title>Methylocystis iwaonis sp. nov., a type II methane-oxidizing bacterium from surface soil of a rice paddy field in Japan, and emended description of the genus Methylocystis (ex Whittenbury et al. 1970) Bowman et al. 1993.</title>
        <authorList>
            <person name="Kaise H."/>
            <person name="Sawadogo J.B."/>
            <person name="Alam M.S."/>
            <person name="Ueno C."/>
            <person name="Dianou D."/>
            <person name="Shinjo R."/>
            <person name="Asakawa S."/>
        </authorList>
    </citation>
    <scope>NUCLEOTIDE SEQUENCE [LARGE SCALE GENOMIC DNA]</scope>
    <source>
        <strain evidence="21 22">SS37A-Re</strain>
    </source>
</reference>
<dbReference type="Gene3D" id="3.90.1440.10">
    <property type="entry name" value="SecA, preprotein cross-linking domain"/>
    <property type="match status" value="1"/>
</dbReference>
<dbReference type="InterPro" id="IPR014018">
    <property type="entry name" value="SecA_motor_DEAD"/>
</dbReference>
<evidence type="ECO:0000256" key="5">
    <source>
        <dbReference type="ARBA" id="ARBA00022475"/>
    </source>
</evidence>
<accession>A0ABM8ED23</accession>
<feature type="domain" description="Helicase C-terminal" evidence="19">
    <location>
        <begin position="421"/>
        <end position="644"/>
    </location>
</feature>
<evidence type="ECO:0000259" key="20">
    <source>
        <dbReference type="PROSITE" id="PS51196"/>
    </source>
</evidence>
<evidence type="ECO:0000256" key="2">
    <source>
        <dbReference type="ARBA" id="ARBA00004170"/>
    </source>
</evidence>
<dbReference type="Pfam" id="PF07516">
    <property type="entry name" value="SecA_SW"/>
    <property type="match status" value="1"/>
</dbReference>
<evidence type="ECO:0000256" key="3">
    <source>
        <dbReference type="ARBA" id="ARBA00007650"/>
    </source>
</evidence>
<keyword evidence="11 16" id="KW-0067">ATP-binding</keyword>
<keyword evidence="9 16" id="KW-0547">Nucleotide-binding</keyword>
<dbReference type="InterPro" id="IPR001650">
    <property type="entry name" value="Helicase_C-like"/>
</dbReference>
<evidence type="ECO:0000256" key="11">
    <source>
        <dbReference type="ARBA" id="ARBA00022840"/>
    </source>
</evidence>
<protein>
    <recommendedName>
        <fullName evidence="16 17">Protein translocase subunit SecA</fullName>
        <ecNumber evidence="16">7.4.2.8</ecNumber>
    </recommendedName>
</protein>
<feature type="domain" description="Helicase ATP-binding" evidence="18">
    <location>
        <begin position="89"/>
        <end position="247"/>
    </location>
</feature>
<evidence type="ECO:0000256" key="6">
    <source>
        <dbReference type="ARBA" id="ARBA00022490"/>
    </source>
</evidence>
<keyword evidence="13 16" id="KW-1278">Translocase</keyword>
<dbReference type="InterPro" id="IPR011115">
    <property type="entry name" value="SecA_DEAD"/>
</dbReference>
<evidence type="ECO:0000313" key="22">
    <source>
        <dbReference type="Proteomes" id="UP001317629"/>
    </source>
</evidence>
<dbReference type="NCBIfam" id="TIGR00963">
    <property type="entry name" value="secA"/>
    <property type="match status" value="1"/>
</dbReference>
<dbReference type="Gene3D" id="3.10.450.50">
    <property type="match status" value="1"/>
</dbReference>
<evidence type="ECO:0000256" key="13">
    <source>
        <dbReference type="ARBA" id="ARBA00022967"/>
    </source>
</evidence>
<dbReference type="SMART" id="SM00958">
    <property type="entry name" value="SecA_PP_bind"/>
    <property type="match status" value="1"/>
</dbReference>
<dbReference type="SUPFAM" id="SSF81886">
    <property type="entry name" value="Helical scaffold and wing domains of SecA"/>
    <property type="match status" value="1"/>
</dbReference>
<dbReference type="PANTHER" id="PTHR30612:SF0">
    <property type="entry name" value="CHLOROPLAST PROTEIN-TRANSPORTING ATPASE"/>
    <property type="match status" value="1"/>
</dbReference>
<dbReference type="PROSITE" id="PS51192">
    <property type="entry name" value="HELICASE_ATP_BIND_1"/>
    <property type="match status" value="1"/>
</dbReference>
<gene>
    <name evidence="16 21" type="primary">secA</name>
    <name evidence="21" type="ORF">SS37A_34300</name>
</gene>
<dbReference type="EC" id="7.4.2.8" evidence="16"/>
<dbReference type="EMBL" id="AP027142">
    <property type="protein sequence ID" value="BDV35901.1"/>
    <property type="molecule type" value="Genomic_DNA"/>
</dbReference>
<sequence length="939" mass="105082">MLGALAKKIFGTANDRRLKTYTPKVNAINALEPQLAALSDEELRARTVAFREQIAAGAALDSLLVPAFATVREAAKRTLGQRHFDVQLIGGMVLHEGAISEMRTGEGKTLVATLAVYLNALAGKGVHVVTVNDYLAKRDSEWMGRIYRFLGMSVGCVIHDLPDDERAAAYACDITYGTNNEFGFDYLRDNMKYEFAQMVQRGHHFAIVDEVDSILIDEARTPLIISGAVDDKSDLYNTIDRLMPKLASEDYELDEKQRTVHLTDAGNEHMEELLAEVGALTEGALYEAHNVTLVHHINQALRAHKLFQKDKDYIVRKGEVVIIDEFTGRMMPGRRYSEGLHQALEAKERVQVQPENVTLASITFQNYFRLYEKLGGMTGTASTEANEFAEIYKLDVVEIPTNRPVQRRDDDDEVYRTAKEKLNAILEEVKDANARMQPLLVGTTSIEKSEQLADFLIQQGYKMIDFADPKGLSKLYESARAGQPSKMLAVLNARFHEQEAYIVAEAGVPGAITIATNMAGRGTDIQLGGNVDMRVEHECAELEGDARAAKEAEIREEVARFKEQALAAGGLYIIGTERHESRRIDNQLRGRSGRQGDPGRSKFFLSLQDDLMRIFGSERMDSMLVKLGLQEGEAIVHPWINKAIEKAQHKVEARNFDIRKNILKFDNVMNDQRKVIFERRREIMGEESVEEQVSDMRAEVVETLVSTHIPSDAYAEAWDIAGLAEDVHAKLNIDAPVADWAKEEGIADEELKERLLEAADKAYEERVERSTPPLMRMIEKQVVLQSLDTLWREHLIALDHLRQVIGWRGMAQRDPLNEYKSEALDLFRSLMSRWDETVTAQLMRVEVSFEAPPSAPPELPPMEMSHPNPVALTAGASVEQTALEDLNARLAAMDFSAQAAEPAAARDPSDPTSWGKVGRNEQCPCGSGKKYKHCHGQLV</sequence>
<dbReference type="Gene3D" id="3.40.50.300">
    <property type="entry name" value="P-loop containing nucleotide triphosphate hydrolases"/>
    <property type="match status" value="2"/>
</dbReference>
<dbReference type="InterPro" id="IPR014001">
    <property type="entry name" value="Helicase_ATP-bd"/>
</dbReference>
<evidence type="ECO:0000256" key="1">
    <source>
        <dbReference type="ARBA" id="ARBA00001947"/>
    </source>
</evidence>
<comment type="function">
    <text evidence="16">Part of the Sec protein translocase complex. Interacts with the SecYEG preprotein conducting channel. Has a central role in coupling the hydrolysis of ATP to the transfer of proteins into and across the cell membrane, serving both as a receptor for the preprotein-SecB complex and as an ATP-driven molecular motor driving the stepwise translocation of polypeptide chains across the membrane.</text>
</comment>
<evidence type="ECO:0000256" key="8">
    <source>
        <dbReference type="ARBA" id="ARBA00022723"/>
    </source>
</evidence>
<keyword evidence="14 16" id="KW-0811">Translocation</keyword>
<keyword evidence="22" id="KW-1185">Reference proteome</keyword>
<feature type="binding site" evidence="16">
    <location>
        <position position="524"/>
    </location>
    <ligand>
        <name>ATP</name>
        <dbReference type="ChEBI" id="CHEBI:30616"/>
    </ligand>
</feature>
<dbReference type="Proteomes" id="UP001317629">
    <property type="component" value="Chromosome"/>
</dbReference>
<dbReference type="CDD" id="cd17928">
    <property type="entry name" value="DEXDc_SecA"/>
    <property type="match status" value="1"/>
</dbReference>
<dbReference type="InterPro" id="IPR020937">
    <property type="entry name" value="SecA_CS"/>
</dbReference>
<keyword evidence="10" id="KW-0862">Zinc</keyword>
<organism evidence="21 22">
    <name type="scientific">Methylocystis iwaonis</name>
    <dbReference type="NCBI Taxonomy" id="2885079"/>
    <lineage>
        <taxon>Bacteria</taxon>
        <taxon>Pseudomonadati</taxon>
        <taxon>Pseudomonadota</taxon>
        <taxon>Alphaproteobacteria</taxon>
        <taxon>Hyphomicrobiales</taxon>
        <taxon>Methylocystaceae</taxon>
        <taxon>Methylocystis</taxon>
    </lineage>
</organism>
<evidence type="ECO:0000256" key="9">
    <source>
        <dbReference type="ARBA" id="ARBA00022741"/>
    </source>
</evidence>
<dbReference type="PANTHER" id="PTHR30612">
    <property type="entry name" value="SECA INNER MEMBRANE COMPONENT OF SEC PROTEIN SECRETION SYSTEM"/>
    <property type="match status" value="1"/>
</dbReference>
<dbReference type="Pfam" id="PF21090">
    <property type="entry name" value="P-loop_SecA"/>
    <property type="match status" value="1"/>
</dbReference>
<evidence type="ECO:0000256" key="4">
    <source>
        <dbReference type="ARBA" id="ARBA00022448"/>
    </source>
</evidence>
<name>A0ABM8ED23_9HYPH</name>
<dbReference type="SUPFAM" id="SSF52540">
    <property type="entry name" value="P-loop containing nucleoside triphosphate hydrolases"/>
    <property type="match status" value="2"/>
</dbReference>
<dbReference type="PRINTS" id="PR00906">
    <property type="entry name" value="SECA"/>
</dbReference>
<dbReference type="InterPro" id="IPR011116">
    <property type="entry name" value="SecA_Wing/Scaffold"/>
</dbReference>
<dbReference type="Pfam" id="PF07517">
    <property type="entry name" value="SecA_DEAD"/>
    <property type="match status" value="1"/>
</dbReference>
<comment type="cofactor">
    <cofactor evidence="1">
        <name>Zn(2+)</name>
        <dbReference type="ChEBI" id="CHEBI:29105"/>
    </cofactor>
</comment>